<evidence type="ECO:0000313" key="14">
    <source>
        <dbReference type="EMBL" id="TFL05278.1"/>
    </source>
</evidence>
<keyword evidence="6" id="KW-0443">Lipid metabolism</keyword>
<accession>A0A5C3QV70</accession>
<gene>
    <name evidence="14" type="ORF">BDV98DRAFT_542934</name>
</gene>
<keyword evidence="9" id="KW-1208">Phospholipid metabolism</keyword>
<organism evidence="14 15">
    <name type="scientific">Pterulicium gracile</name>
    <dbReference type="NCBI Taxonomy" id="1884261"/>
    <lineage>
        <taxon>Eukaryota</taxon>
        <taxon>Fungi</taxon>
        <taxon>Dikarya</taxon>
        <taxon>Basidiomycota</taxon>
        <taxon>Agaricomycotina</taxon>
        <taxon>Agaricomycetes</taxon>
        <taxon>Agaricomycetidae</taxon>
        <taxon>Agaricales</taxon>
        <taxon>Pleurotineae</taxon>
        <taxon>Pterulaceae</taxon>
        <taxon>Pterulicium</taxon>
    </lineage>
</organism>
<dbReference type="PANTHER" id="PTHR10067">
    <property type="entry name" value="PHOSPHATIDYLSERINE DECARBOXYLASE"/>
    <property type="match status" value="1"/>
</dbReference>
<keyword evidence="13" id="KW-0472">Membrane</keyword>
<dbReference type="GO" id="GO:0004609">
    <property type="term" value="F:phosphatidylserine decarboxylase activity"/>
    <property type="evidence" value="ECO:0007669"/>
    <property type="project" value="UniProtKB-EC"/>
</dbReference>
<keyword evidence="15" id="KW-1185">Reference proteome</keyword>
<comment type="pathway">
    <text evidence="2">Lipid metabolism.</text>
</comment>
<keyword evidence="5" id="KW-0210">Decarboxylase</keyword>
<dbReference type="NCBIfam" id="TIGR00163">
    <property type="entry name" value="PS_decarb"/>
    <property type="match status" value="1"/>
</dbReference>
<keyword evidence="13" id="KW-1133">Transmembrane helix</keyword>
<keyword evidence="10" id="KW-0670">Pyruvate</keyword>
<evidence type="ECO:0000256" key="3">
    <source>
        <dbReference type="ARBA" id="ARBA00012243"/>
    </source>
</evidence>
<dbReference type="Pfam" id="PF02666">
    <property type="entry name" value="PS_Dcarbxylase"/>
    <property type="match status" value="1"/>
</dbReference>
<name>A0A5C3QV70_9AGAR</name>
<sequence>MASVSAAALDRPIEQDLSPSRELPEVDDETAANALLQLVEQTGQYENLGEGVYASSLNMQSLPWLHKLIPGLEKLAAKYNMGNYVKMRGSDEKFFEPMPLYARVGMHLLFSGTLQKKLLQFDSVGELLKTVSIREGEIYNSPSSVKAIPSFIETYNLDLSDALHTEFSCYENFNDFFTRKLKPGARPIQDEEDPATVPSIADCRLMVYDTVGQATKFWVKGREFTIPNLLGCSKKEARAFEHGSLAIFRLAPQDYHRWHSPIEGTVDKIVDIAGQLYTVNPQAVCQEGFDVFTANKRSVMYMTHKASGLPVAVVAIGALLVGSIVWTKSQVGDTVKRGEELGYFAYGGSTLVVVFPRNFITYDTDLLTNSREPVETLVKVGYRIGKRASPSLPKKIRRASVQFFEDMATAFKTKERPAHSESNATLKKQEAVAEKEVAPAAASPMSGVVVQ</sequence>
<keyword evidence="13" id="KW-0812">Transmembrane</keyword>
<keyword evidence="8" id="KW-0456">Lyase</keyword>
<evidence type="ECO:0000256" key="11">
    <source>
        <dbReference type="ARBA" id="ARBA00024326"/>
    </source>
</evidence>
<dbReference type="GO" id="GO:0006646">
    <property type="term" value="P:phosphatidylethanolamine biosynthetic process"/>
    <property type="evidence" value="ECO:0007669"/>
    <property type="project" value="UniProtKB-UniPathway"/>
</dbReference>
<feature type="transmembrane region" description="Helical" evidence="13">
    <location>
        <begin position="306"/>
        <end position="326"/>
    </location>
</feature>
<evidence type="ECO:0000256" key="2">
    <source>
        <dbReference type="ARBA" id="ARBA00005189"/>
    </source>
</evidence>
<evidence type="ECO:0000256" key="13">
    <source>
        <dbReference type="SAM" id="Phobius"/>
    </source>
</evidence>
<evidence type="ECO:0000256" key="7">
    <source>
        <dbReference type="ARBA" id="ARBA00023209"/>
    </source>
</evidence>
<dbReference type="STRING" id="1884261.A0A5C3QV70"/>
<dbReference type="UniPathway" id="UPA00558"/>
<keyword evidence="4" id="KW-0444">Lipid biosynthesis</keyword>
<protein>
    <recommendedName>
        <fullName evidence="3">phosphatidylserine decarboxylase</fullName>
        <ecNumber evidence="3">4.1.1.65</ecNumber>
    </recommendedName>
</protein>
<comment type="pathway">
    <text evidence="11">Phospholipid metabolism; phosphatidylethanolamine biosynthesis.</text>
</comment>
<evidence type="ECO:0000256" key="9">
    <source>
        <dbReference type="ARBA" id="ARBA00023264"/>
    </source>
</evidence>
<dbReference type="AlphaFoldDB" id="A0A5C3QV70"/>
<feature type="region of interest" description="Disordered" evidence="12">
    <location>
        <begin position="1"/>
        <end position="26"/>
    </location>
</feature>
<evidence type="ECO:0000256" key="8">
    <source>
        <dbReference type="ARBA" id="ARBA00023239"/>
    </source>
</evidence>
<reference evidence="14 15" key="1">
    <citation type="journal article" date="2019" name="Nat. Ecol. Evol.">
        <title>Megaphylogeny resolves global patterns of mushroom evolution.</title>
        <authorList>
            <person name="Varga T."/>
            <person name="Krizsan K."/>
            <person name="Foldi C."/>
            <person name="Dima B."/>
            <person name="Sanchez-Garcia M."/>
            <person name="Sanchez-Ramirez S."/>
            <person name="Szollosi G.J."/>
            <person name="Szarkandi J.G."/>
            <person name="Papp V."/>
            <person name="Albert L."/>
            <person name="Andreopoulos W."/>
            <person name="Angelini C."/>
            <person name="Antonin V."/>
            <person name="Barry K.W."/>
            <person name="Bougher N.L."/>
            <person name="Buchanan P."/>
            <person name="Buyck B."/>
            <person name="Bense V."/>
            <person name="Catcheside P."/>
            <person name="Chovatia M."/>
            <person name="Cooper J."/>
            <person name="Damon W."/>
            <person name="Desjardin D."/>
            <person name="Finy P."/>
            <person name="Geml J."/>
            <person name="Haridas S."/>
            <person name="Hughes K."/>
            <person name="Justo A."/>
            <person name="Karasinski D."/>
            <person name="Kautmanova I."/>
            <person name="Kiss B."/>
            <person name="Kocsube S."/>
            <person name="Kotiranta H."/>
            <person name="LaButti K.M."/>
            <person name="Lechner B.E."/>
            <person name="Liimatainen K."/>
            <person name="Lipzen A."/>
            <person name="Lukacs Z."/>
            <person name="Mihaltcheva S."/>
            <person name="Morgado L.N."/>
            <person name="Niskanen T."/>
            <person name="Noordeloos M.E."/>
            <person name="Ohm R.A."/>
            <person name="Ortiz-Santana B."/>
            <person name="Ovrebo C."/>
            <person name="Racz N."/>
            <person name="Riley R."/>
            <person name="Savchenko A."/>
            <person name="Shiryaev A."/>
            <person name="Soop K."/>
            <person name="Spirin V."/>
            <person name="Szebenyi C."/>
            <person name="Tomsovsky M."/>
            <person name="Tulloss R.E."/>
            <person name="Uehling J."/>
            <person name="Grigoriev I.V."/>
            <person name="Vagvolgyi C."/>
            <person name="Papp T."/>
            <person name="Martin F.M."/>
            <person name="Miettinen O."/>
            <person name="Hibbett D.S."/>
            <person name="Nagy L.G."/>
        </authorList>
    </citation>
    <scope>NUCLEOTIDE SEQUENCE [LARGE SCALE GENOMIC DNA]</scope>
    <source>
        <strain evidence="14 15">CBS 309.79</strain>
    </source>
</reference>
<dbReference type="InterPro" id="IPR033177">
    <property type="entry name" value="PSD-B"/>
</dbReference>
<keyword evidence="7" id="KW-0594">Phospholipid biosynthesis</keyword>
<evidence type="ECO:0000256" key="6">
    <source>
        <dbReference type="ARBA" id="ARBA00023098"/>
    </source>
</evidence>
<evidence type="ECO:0000256" key="12">
    <source>
        <dbReference type="SAM" id="MobiDB-lite"/>
    </source>
</evidence>
<evidence type="ECO:0000256" key="5">
    <source>
        <dbReference type="ARBA" id="ARBA00022793"/>
    </source>
</evidence>
<dbReference type="EMBL" id="ML178817">
    <property type="protein sequence ID" value="TFL05278.1"/>
    <property type="molecule type" value="Genomic_DNA"/>
</dbReference>
<comment type="cofactor">
    <cofactor evidence="1">
        <name>pyruvate</name>
        <dbReference type="ChEBI" id="CHEBI:15361"/>
    </cofactor>
</comment>
<proteinExistence type="predicted"/>
<evidence type="ECO:0000256" key="1">
    <source>
        <dbReference type="ARBA" id="ARBA00001928"/>
    </source>
</evidence>
<dbReference type="PANTHER" id="PTHR10067:SF17">
    <property type="entry name" value="PHOSPHATIDYLSERINE DECARBOXYLASE PROENZYME 2"/>
    <property type="match status" value="1"/>
</dbReference>
<dbReference type="InterPro" id="IPR003817">
    <property type="entry name" value="PS_Dcarbxylase"/>
</dbReference>
<evidence type="ECO:0000313" key="15">
    <source>
        <dbReference type="Proteomes" id="UP000305067"/>
    </source>
</evidence>
<evidence type="ECO:0000256" key="4">
    <source>
        <dbReference type="ARBA" id="ARBA00022516"/>
    </source>
</evidence>
<dbReference type="EC" id="4.1.1.65" evidence="3"/>
<evidence type="ECO:0000256" key="10">
    <source>
        <dbReference type="ARBA" id="ARBA00023317"/>
    </source>
</evidence>
<dbReference type="Proteomes" id="UP000305067">
    <property type="component" value="Unassembled WGS sequence"/>
</dbReference>
<dbReference type="OrthoDB" id="5973539at2759"/>